<gene>
    <name evidence="10" type="ORF">MA03_03205</name>
</gene>
<feature type="transmembrane region" description="Helical" evidence="9">
    <location>
        <begin position="264"/>
        <end position="289"/>
    </location>
</feature>
<keyword evidence="4" id="KW-0997">Cell inner membrane</keyword>
<feature type="transmembrane region" description="Helical" evidence="9">
    <location>
        <begin position="173"/>
        <end position="192"/>
    </location>
</feature>
<keyword evidence="5" id="KW-0762">Sugar transport</keyword>
<dbReference type="InterPro" id="IPR001851">
    <property type="entry name" value="ABC_transp_permease"/>
</dbReference>
<evidence type="ECO:0000256" key="6">
    <source>
        <dbReference type="ARBA" id="ARBA00022692"/>
    </source>
</evidence>
<evidence type="ECO:0000256" key="1">
    <source>
        <dbReference type="ARBA" id="ARBA00004651"/>
    </source>
</evidence>
<evidence type="ECO:0000313" key="10">
    <source>
        <dbReference type="EMBL" id="AKG38486.1"/>
    </source>
</evidence>
<keyword evidence="11" id="KW-1185">Reference proteome</keyword>
<dbReference type="HOGENOM" id="CLU_028880_2_2_2"/>
<dbReference type="RefSeq" id="WP_052883896.1">
    <property type="nucleotide sequence ID" value="NZ_CP009961.1"/>
</dbReference>
<evidence type="ECO:0000313" key="11">
    <source>
        <dbReference type="Proteomes" id="UP000067434"/>
    </source>
</evidence>
<evidence type="ECO:0000256" key="9">
    <source>
        <dbReference type="SAM" id="Phobius"/>
    </source>
</evidence>
<dbReference type="GO" id="GO:0022857">
    <property type="term" value="F:transmembrane transporter activity"/>
    <property type="evidence" value="ECO:0007669"/>
    <property type="project" value="InterPro"/>
</dbReference>
<dbReference type="PANTHER" id="PTHR32196:SF32">
    <property type="entry name" value="XYLOSE TRANSPORT SYSTEM PERMEASE PROTEIN XYLH"/>
    <property type="match status" value="1"/>
</dbReference>
<dbReference type="Pfam" id="PF02653">
    <property type="entry name" value="BPD_transp_2"/>
    <property type="match status" value="1"/>
</dbReference>
<feature type="transmembrane region" description="Helical" evidence="9">
    <location>
        <begin position="50"/>
        <end position="70"/>
    </location>
</feature>
<dbReference type="EMBL" id="CP009961">
    <property type="protein sequence ID" value="AKG38486.1"/>
    <property type="molecule type" value="Genomic_DNA"/>
</dbReference>
<feature type="transmembrane region" description="Helical" evidence="9">
    <location>
        <begin position="100"/>
        <end position="123"/>
    </location>
</feature>
<dbReference type="GO" id="GO:0005886">
    <property type="term" value="C:plasma membrane"/>
    <property type="evidence" value="ECO:0007669"/>
    <property type="project" value="UniProtKB-SubCell"/>
</dbReference>
<feature type="transmembrane region" description="Helical" evidence="9">
    <location>
        <begin position="12"/>
        <end position="38"/>
    </location>
</feature>
<organism evidence="10 11">
    <name type="scientific">Infirmifilum uzonense</name>
    <dbReference type="NCBI Taxonomy" id="1550241"/>
    <lineage>
        <taxon>Archaea</taxon>
        <taxon>Thermoproteota</taxon>
        <taxon>Thermoprotei</taxon>
        <taxon>Thermofilales</taxon>
        <taxon>Thermofilaceae</taxon>
        <taxon>Infirmifilum</taxon>
    </lineage>
</organism>
<evidence type="ECO:0000256" key="2">
    <source>
        <dbReference type="ARBA" id="ARBA00022448"/>
    </source>
</evidence>
<keyword evidence="6 9" id="KW-0812">Transmembrane</keyword>
<dbReference type="OrthoDB" id="30958at2157"/>
<feature type="transmembrane region" description="Helical" evidence="9">
    <location>
        <begin position="77"/>
        <end position="94"/>
    </location>
</feature>
<evidence type="ECO:0000256" key="7">
    <source>
        <dbReference type="ARBA" id="ARBA00022989"/>
    </source>
</evidence>
<reference evidence="10 11" key="1">
    <citation type="journal article" date="2015" name="Stand. Genomic Sci.">
        <title>Complete genome sequence of and proposal of Thermofilum uzonense sp. nov. a novel hyperthermophilic crenarchaeon and emended description of the genus Thermofilum.</title>
        <authorList>
            <person name="Toshchakov S.V."/>
            <person name="Korzhenkov A.A."/>
            <person name="Samarov N.I."/>
            <person name="Mazunin I.O."/>
            <person name="Mozhey O.I."/>
            <person name="Shmyr I.S."/>
            <person name="Derbikova K.S."/>
            <person name="Taranov E.A."/>
            <person name="Dominova I.N."/>
            <person name="Bonch-Osmolovskaya E.A."/>
            <person name="Patrushev M.V."/>
            <person name="Podosokorskaya O.A."/>
            <person name="Kublanov I.V."/>
        </authorList>
    </citation>
    <scope>NUCLEOTIDE SEQUENCE [LARGE SCALE GENOMIC DNA]</scope>
    <source>
        <strain evidence="10 11">1807-2</strain>
    </source>
</reference>
<accession>A0A0F7CKY8</accession>
<name>A0A0F7CKY8_9CREN</name>
<dbReference type="PATRIC" id="fig|1550241.5.peg.678"/>
<keyword evidence="2" id="KW-0813">Transport</keyword>
<dbReference type="PANTHER" id="PTHR32196">
    <property type="entry name" value="ABC TRANSPORTER PERMEASE PROTEIN YPHD-RELATED-RELATED"/>
    <property type="match status" value="1"/>
</dbReference>
<evidence type="ECO:0000256" key="4">
    <source>
        <dbReference type="ARBA" id="ARBA00022519"/>
    </source>
</evidence>
<evidence type="ECO:0000256" key="3">
    <source>
        <dbReference type="ARBA" id="ARBA00022475"/>
    </source>
</evidence>
<dbReference type="KEGG" id="thf:MA03_03205"/>
<dbReference type="GeneID" id="25401206"/>
<evidence type="ECO:0000256" key="8">
    <source>
        <dbReference type="ARBA" id="ARBA00023136"/>
    </source>
</evidence>
<proteinExistence type="predicted"/>
<sequence length="330" mass="34654">MATQTASSRKSLLLLISQHPELGVIASFSIIALAFLVISPDKFPTPSTLYSILTLAGELGVTSIGVAFLMITGEFNLSVGSVYALVPMFVVLMVDAGMDMLLASVIMLSVAFGIGVLTGYITVRTGIPSFITSLGMMMFLRGILLAITGGFPVRLEGSHWLTDVLNGAVGVEGLRTSAAWLLALTLIFLIILDYTPYGNWTYAVGASPATARELGVKVWRVKLVNFGISSLLAGLAGLMALSRFKIVDPTLGQGLELEAITSAVLGGCLLTGGYGSIFGTFLGALLVALTRVGLVLAGAPAYWYSAFIGVILIIATIINTYVVRKFVTSG</sequence>
<keyword evidence="3" id="KW-1003">Cell membrane</keyword>
<dbReference type="AlphaFoldDB" id="A0A0F7CKY8"/>
<evidence type="ECO:0000256" key="5">
    <source>
        <dbReference type="ARBA" id="ARBA00022597"/>
    </source>
</evidence>
<comment type="subcellular location">
    <subcellularLocation>
        <location evidence="1">Cell membrane</location>
        <topology evidence="1">Multi-pass membrane protein</topology>
    </subcellularLocation>
</comment>
<feature type="transmembrane region" description="Helical" evidence="9">
    <location>
        <begin position="223"/>
        <end position="244"/>
    </location>
</feature>
<keyword evidence="8 9" id="KW-0472">Membrane</keyword>
<dbReference type="Proteomes" id="UP000067434">
    <property type="component" value="Chromosome"/>
</dbReference>
<feature type="transmembrane region" description="Helical" evidence="9">
    <location>
        <begin position="130"/>
        <end position="153"/>
    </location>
</feature>
<feature type="transmembrane region" description="Helical" evidence="9">
    <location>
        <begin position="301"/>
        <end position="322"/>
    </location>
</feature>
<dbReference type="CDD" id="cd06579">
    <property type="entry name" value="TM_PBP1_transp_AraH_like"/>
    <property type="match status" value="1"/>
</dbReference>
<protein>
    <submittedName>
        <fullName evidence="10">ABC transporter permease</fullName>
    </submittedName>
</protein>
<dbReference type="STRING" id="1550241.MA03_03205"/>
<keyword evidence="7 9" id="KW-1133">Transmembrane helix</keyword>